<feature type="compositionally biased region" description="Polar residues" evidence="1">
    <location>
        <begin position="2607"/>
        <end position="2622"/>
    </location>
</feature>
<feature type="compositionally biased region" description="Low complexity" evidence="1">
    <location>
        <begin position="3580"/>
        <end position="3595"/>
    </location>
</feature>
<feature type="compositionally biased region" description="Basic and acidic residues" evidence="1">
    <location>
        <begin position="1698"/>
        <end position="1734"/>
    </location>
</feature>
<feature type="compositionally biased region" description="Polar residues" evidence="1">
    <location>
        <begin position="3372"/>
        <end position="3386"/>
    </location>
</feature>
<name>A0AAE1B0W5_9GAST</name>
<feature type="region of interest" description="Disordered" evidence="1">
    <location>
        <begin position="2418"/>
        <end position="2440"/>
    </location>
</feature>
<feature type="compositionally biased region" description="Polar residues" evidence="1">
    <location>
        <begin position="1522"/>
        <end position="1542"/>
    </location>
</feature>
<protein>
    <recommendedName>
        <fullName evidence="2">TASOR pseudo-PARP domain-containing protein</fullName>
    </recommendedName>
</protein>
<feature type="compositionally biased region" description="Basic and acidic residues" evidence="1">
    <location>
        <begin position="1647"/>
        <end position="1689"/>
    </location>
</feature>
<feature type="region of interest" description="Disordered" evidence="1">
    <location>
        <begin position="660"/>
        <end position="691"/>
    </location>
</feature>
<dbReference type="PANTHER" id="PTHR16207">
    <property type="entry name" value="SET DOMAIN-CONTAINING PROTEIN"/>
    <property type="match status" value="1"/>
</dbReference>
<feature type="compositionally biased region" description="Low complexity" evidence="1">
    <location>
        <begin position="2623"/>
        <end position="2636"/>
    </location>
</feature>
<feature type="region of interest" description="Disordered" evidence="1">
    <location>
        <begin position="3430"/>
        <end position="3600"/>
    </location>
</feature>
<feature type="compositionally biased region" description="Low complexity" evidence="1">
    <location>
        <begin position="3478"/>
        <end position="3494"/>
    </location>
</feature>
<evidence type="ECO:0000313" key="3">
    <source>
        <dbReference type="EMBL" id="KAK3797215.1"/>
    </source>
</evidence>
<feature type="compositionally biased region" description="Polar residues" evidence="1">
    <location>
        <begin position="1748"/>
        <end position="1757"/>
    </location>
</feature>
<feature type="compositionally biased region" description="Polar residues" evidence="1">
    <location>
        <begin position="1975"/>
        <end position="1986"/>
    </location>
</feature>
<feature type="compositionally biased region" description="Polar residues" evidence="1">
    <location>
        <begin position="3235"/>
        <end position="3255"/>
    </location>
</feature>
<feature type="compositionally biased region" description="Basic and acidic residues" evidence="1">
    <location>
        <begin position="3430"/>
        <end position="3439"/>
    </location>
</feature>
<feature type="compositionally biased region" description="Low complexity" evidence="1">
    <location>
        <begin position="3554"/>
        <end position="3564"/>
    </location>
</feature>
<dbReference type="GO" id="GO:0045814">
    <property type="term" value="P:negative regulation of gene expression, epigenetic"/>
    <property type="evidence" value="ECO:0007669"/>
    <property type="project" value="InterPro"/>
</dbReference>
<evidence type="ECO:0000256" key="1">
    <source>
        <dbReference type="SAM" id="MobiDB-lite"/>
    </source>
</evidence>
<dbReference type="InterPro" id="IPR022188">
    <property type="entry name" value="TASOR_DUF3715"/>
</dbReference>
<feature type="compositionally biased region" description="Basic and acidic residues" evidence="1">
    <location>
        <begin position="1760"/>
        <end position="1769"/>
    </location>
</feature>
<feature type="compositionally biased region" description="Basic and acidic residues" evidence="1">
    <location>
        <begin position="1814"/>
        <end position="1838"/>
    </location>
</feature>
<feature type="compositionally biased region" description="Basic residues" evidence="1">
    <location>
        <begin position="3518"/>
        <end position="3541"/>
    </location>
</feature>
<feature type="region of interest" description="Disordered" evidence="1">
    <location>
        <begin position="2734"/>
        <end position="2765"/>
    </location>
</feature>
<dbReference type="PANTHER" id="PTHR16207:SF11">
    <property type="entry name" value="SET DOMAIN-CONTAINING PROTEIN"/>
    <property type="match status" value="1"/>
</dbReference>
<feature type="compositionally biased region" description="Basic residues" evidence="1">
    <location>
        <begin position="3457"/>
        <end position="3477"/>
    </location>
</feature>
<feature type="region of interest" description="Disordered" evidence="1">
    <location>
        <begin position="1521"/>
        <end position="1542"/>
    </location>
</feature>
<feature type="compositionally biased region" description="Basic and acidic residues" evidence="1">
    <location>
        <begin position="983"/>
        <end position="1002"/>
    </location>
</feature>
<dbReference type="GO" id="GO:0005654">
    <property type="term" value="C:nucleoplasm"/>
    <property type="evidence" value="ECO:0007669"/>
    <property type="project" value="TreeGrafter"/>
</dbReference>
<accession>A0AAE1B0W5</accession>
<proteinExistence type="predicted"/>
<feature type="region of interest" description="Disordered" evidence="1">
    <location>
        <begin position="1568"/>
        <end position="1591"/>
    </location>
</feature>
<organism evidence="3 4">
    <name type="scientific">Elysia crispata</name>
    <name type="common">lettuce slug</name>
    <dbReference type="NCBI Taxonomy" id="231223"/>
    <lineage>
        <taxon>Eukaryota</taxon>
        <taxon>Metazoa</taxon>
        <taxon>Spiralia</taxon>
        <taxon>Lophotrochozoa</taxon>
        <taxon>Mollusca</taxon>
        <taxon>Gastropoda</taxon>
        <taxon>Heterobranchia</taxon>
        <taxon>Euthyneura</taxon>
        <taxon>Panpulmonata</taxon>
        <taxon>Sacoglossa</taxon>
        <taxon>Placobranchoidea</taxon>
        <taxon>Plakobranchidae</taxon>
        <taxon>Elysia</taxon>
    </lineage>
</organism>
<dbReference type="Proteomes" id="UP001283361">
    <property type="component" value="Unassembled WGS sequence"/>
</dbReference>
<feature type="domain" description="TASOR pseudo-PARP" evidence="2">
    <location>
        <begin position="71"/>
        <end position="221"/>
    </location>
</feature>
<feature type="compositionally biased region" description="Polar residues" evidence="1">
    <location>
        <begin position="3059"/>
        <end position="3071"/>
    </location>
</feature>
<feature type="region of interest" description="Disordered" evidence="1">
    <location>
        <begin position="3290"/>
        <end position="3386"/>
    </location>
</feature>
<feature type="compositionally biased region" description="Basic and acidic residues" evidence="1">
    <location>
        <begin position="1850"/>
        <end position="1875"/>
    </location>
</feature>
<feature type="compositionally biased region" description="Polar residues" evidence="1">
    <location>
        <begin position="660"/>
        <end position="686"/>
    </location>
</feature>
<feature type="region of interest" description="Disordered" evidence="1">
    <location>
        <begin position="1802"/>
        <end position="1838"/>
    </location>
</feature>
<feature type="compositionally biased region" description="Polar residues" evidence="1">
    <location>
        <begin position="2430"/>
        <end position="2440"/>
    </location>
</feature>
<feature type="compositionally biased region" description="Basic and acidic residues" evidence="1">
    <location>
        <begin position="1883"/>
        <end position="1908"/>
    </location>
</feature>
<sequence length="4117" mass="463454">MADATSARIPKIRNKEGITKADINNRDIQNLLADVNKKCLDINFHKEFTVLEVYMLHNSGLQAAYIKKRAELKEEGRNNQSLTDQLGFLHINPNLRSKLDKQGLHTSYLAYNRLGKSHLGVYLNRFFDVELKKACLDNRAGVVKEIAVIKYFAGKCKLMNIGDVYSKNSFVEPTPNYDSHISTAGPQIDESIFVQKAKADIYLYEYNDECEPVKRPRQCLPYAIIKVKPNPVQEKIIPQLTPSAVSSVSSRSAADSTIPVAAFHEVSYKQKPAEALKTQAALDVSQQIPSPSLKDRHCQKETKVKSKVLNQGDKHSKMPFKDVSGEKKREEMRNSYLQRLNLAKATVEAEQSKNWETVELIQNILPDQSDRQQISKVLGKDCAARETVNGQKEQFEGTTPCIELGNCGLAVSSFDEPPFQANSLQQKPIADQSLYQKTVGSVKKLPLTSTQSSFTSTQEETHTLTVNPKKRIDPRLVRPINNKVAATLSKPDLRLARFSVDEKQPCATSCEPPHIPQAASLIPKQSIIPSKSALNSSEIKRWSVSDYKKRNQESMNKNLSQPNSVQINAKPQSINIPANKTQVFPMPISFKDKTKLPPKPTVLNEKIKCEENKTVPLPSFYIEYTPDGESLYQDLDFNQFQSPVKRSSPHALSPYQFQSPIFKPASNTSPQAKISSQSKPTASSKKSLMPLPVINSDGSVSNVLRGIVDGSMTEIKAPPLASQPPQKGTKKLLINSELVDNMAKNLVRNEGCITQTQNHNKDSQDIHNDDFDKVKNDQHRKAPEGAIRKSQLPTKGTVDKKSIKGFIEGFHKGFSGKSGRSSQVIDHGKKIQNSSNSFEENKNTDTVPETDFIEKTKVTSIKTDKVNRLAEKNVFSDKEVIKPWLRDQNKIEELADQEKEEDHHEKHFKVRSKITYRMNRANVDCDSKDRKKTQDEKDYLLSERKTSNVKPICSPPPLPLIPFLVSEENRDDSYIVMPTKCAEQQKEQSTDSKEQLQKELKEQPVQIPDDNDPLSSGMWLAPEAHELSQSVGSVSLTLMGNALEAKLSRPESEINLANFSKPIPTTDQTSEYGKVESSGLAASKVSLASEGVKFKSNQASNKAKDRVTNISKAEETKEYQSSTKTIVKSNLYSKEIVFPKSKTQIFSKLAPQPLASATVMMDIPGTRAIDSNNVINISEQISVCKVTTSVEIQLPASKSLDMPNPSVSTPLKKSKYEQAVCDKACASSNLDIMSPAMRREEQAYINHTNSLTLEELGFNNTLQVMNSLAFQPNTMLVDCTKALNEKYPLDSCQMCKQLLPETDVKYTQAFLEGESDNCCSHVQSTSPSSISEMQGMIESNFAPMTVPQSQASETCVYHDNLTIPSEMTHSLHNNEGQTAETKKTDYVILHCPGELVSSCAKQRIEQYAEHSLIKSKKAERLECAASSNLLVGPLKRLEDICNNPENLLKDVTNSGNLVPSSELHEPSVIDNVLKLSSTKSEAHNLEPVSHSFEATKMDKNAPYHDHNIAFSSQSTLLTQTSPVVSASEMSTKPNAKESSLNFNSQLNVDGKDQMKVFHGTENLNSQSRKMETGVQGLAGSPEGESEKLKTGETTIGEGRFRKTWDQNHLLANEMDSALMQREQRKNILIQVWKQKEKIQKNFDHVLHGERKAEDKEMKAVSKENQKEREQAQHLKAGQEESVHDKKMPKGSDVPQESFNHKSKEITFKERLLKHDGDRHHISSSEVGEGGRKVLNDSQNNSEKHSKSILESSSQLFFDQSRPKKDDPEMQSKMNRGICLHRSQNFERREGTLISACGKYSHKIISEKHRRPKDKKFSKGASRDGEKGTAEIEASQVDRKSKIYCEIHHKIIKTTDSRSTSRERIKPREDPRQRDKNYKRRTGKPKEILKQREKKEEKSSVKLDMKTADQDENLSQIGPKESISRGFLTDNYGRESRRTKAEKDQAEIGRQKNNKESFQNNRNETEGLSIVKVDQEQLSKCSYSDQRMGNKILRSEEESHKNNKKLGKKEDSSQSDKNSNHLVLLDANQSSISELLLSPNVDAESLMHKEGSSQSSEKLVALTEHADSKKENVEDNSDDEFGAPKKIIQPLKKKILINIPNSAQKQGVNSSPITADEATSTKSVVSVPSIPSFSTVDTSALSHHPCHKDVSNVSLASANMLGKKEVKQILSIRVPETNPPEKFAEELYSPSNPTNEDQVNCENAFVYACNSIVDKTNAKFNQPITLHEKSRSNHEQNVGKVNQNLVSNAANQVLRNRNVFSLYAASDVKGSNSSTFDNDFGDVDYRQGTISNQMSNRGKGSSIFRTDNYFTNQRKKLTNSNLASQKDMPDWNKDYHCQELHNSLHDQKSSFSGGTEYWQDFQRTNLYEYDDTDYRQPPEMMQSYFIGPHRELQTEPEADEGLHPGGWATYQNVKPLTAPSHVSEWSHHQGESQSDDQYTQHSSLTHFDHNCEDYWTRPTSFTMNTVEQVPTEDELYQLSSESIRNQEPSQENQKVVKPIDETTATLQKILPEMFSPATHQQKCKNILKAFSLSSAPITNKPVLPAKEEEEFDYGEDPIPKQSVQQFESSSFTSLSLHQQRPLTAFQKQGDGEISSVEKLREILANVKRNATNSRTSKTQTPVGSSNTQTNIQSNSSSENKELPFPSKILQEENTKGLEKDVISPVSSSQPVEMTMKLCRQPSPSISSQFRNSADHIDQSLVKKISVEGTSLQNLSTVDELKKILNHLTEKIHASISETDAKNTPSSQKLDTLKPSSQIQPSELQGSRPPVMCLNEIFLSSEIKNVGDKDKKTTSQVFEANERHHFELADQVGQEKEKCLLESIAQETSSDKNWMVLEQKEATFSATSQKDLNKLKSCEVLHDERVLDNEDHTHIPEKRLMKDIEVKNSVRYVSKDDTGRLQVKVSNSRSTENASMIEVHNKFSNVGLEFNSKESVPEKHSSQSSESSRNTMSESLDSRVVVIDSPLSKCESPVMTGGLTQSSSNLSISIRDDGKVYLSDVSMDVLSFARDKILHQINELIDEADVEVEEDADTKCKDVVADVDAEKPVRAIAKDGPIGSCNVQTAENSGQHSETVDIDNDTEDGEIKDNEGDELSDDTVCRGDSDFIENRSDLAESHDHESAMQNNNLELRKRARVKKKEEIISVSSESDTDIVDQSKKRKKTTRGVFCKKDYGSLNLSPTYIEHCKKKRRKKKQRHKSKTNLGLNNLVVDYEFKYSDISEASNISDDSQLRHAITSPQKVQTQITSKLSPPSNTKKMLDLMPEKFSAGGSASKTSLERKKNVGLVQKMEENSLEKEDANNKHENGLSLAKADSSPDWKKKCKSSPFKYKRCENQTISSSPDEQKSYAEPSQTMDSRPSLPKVASPVSERKVSSTFGNKKNASNVSSDLNKKILPKLSSVISNPQKFCPEKGRVSRSPYRGHTEKFIILPKEPDCSKRTTPEYSISVKEKDNVSLSRDHRKRKRSISPFQKHRSRKSSTRSPTPRGARASRSSSRGCRRHSGSSPENLDKRDSYSPRFFKAKRIRHSRSSSRDYNRRRRSRSRSSSLAKHRDITYSRYRYRSPSSSERKYRRSNSDSSPVNNRNRGNCSRRSSSGSVTPDRSVIIKKRIDCRSPSAESSPFLKNRFNNELDYYTSRYSHRGQSPLWKDLPAYSLDKQSEERTVSKSVDHLGLDYYTTKKRRKDVPSQALDLEDSREVSLITPERKFLDYEKLMKEYERERHHQKNICNVTIEKLIITHYGTIIPEEIKDAFPLSFKTSVTHDSKGLVRPGEDMCKFGKMILEAYGVATSISDNPVNTANIDFRSRCFDDGFGDYQLQEFCDHQILLEVNVIKQCQAILHSDFSCSQETFSAEAMLKDKSVEQAELKAKLLNMEGNQESVSSHDLDEVKNKLALVEEEFAVLMQACVKHKQLQASKGVDTEGTSRGLPKPDLPKALRMSTADFKFCQLLDPMPEGQVKADLEALLDQVAGDILELYKCPDFGRAHFRVPDLLLLHEEKRSLYGVCGTPLILHTPMPKGAFLSLLDMRQKLESLGSKLKESSQGKKLLTERSIILARYVNDVKRASVNKLKERMRQFVCCSEYLKKVLGSDGLRKMKVLVTYEQALRWHFRFLDQEYFGS</sequence>
<feature type="compositionally biased region" description="Basic and acidic residues" evidence="1">
    <location>
        <begin position="1931"/>
        <end position="1954"/>
    </location>
</feature>
<feature type="compositionally biased region" description="Basic and acidic residues" evidence="1">
    <location>
        <begin position="3290"/>
        <end position="3304"/>
    </location>
</feature>
<feature type="region of interest" description="Disordered" evidence="1">
    <location>
        <begin position="1850"/>
        <end position="2017"/>
    </location>
</feature>
<dbReference type="Pfam" id="PF12509">
    <property type="entry name" value="DUF3715"/>
    <property type="match status" value="1"/>
</dbReference>
<evidence type="ECO:0000259" key="2">
    <source>
        <dbReference type="Pfam" id="PF12509"/>
    </source>
</evidence>
<feature type="region of interest" description="Disordered" evidence="1">
    <location>
        <begin position="981"/>
        <end position="1011"/>
    </location>
</feature>
<feature type="region of interest" description="Disordered" evidence="1">
    <location>
        <begin position="2606"/>
        <end position="2644"/>
    </location>
</feature>
<dbReference type="EMBL" id="JAWDGP010000795">
    <property type="protein sequence ID" value="KAK3797215.1"/>
    <property type="molecule type" value="Genomic_DNA"/>
</dbReference>
<feature type="region of interest" description="Disordered" evidence="1">
    <location>
        <begin position="3059"/>
        <end position="3094"/>
    </location>
</feature>
<dbReference type="InterPro" id="IPR046432">
    <property type="entry name" value="TASOR"/>
</dbReference>
<feature type="compositionally biased region" description="Polar residues" evidence="1">
    <location>
        <begin position="2734"/>
        <end position="2763"/>
    </location>
</feature>
<evidence type="ECO:0000313" key="4">
    <source>
        <dbReference type="Proteomes" id="UP001283361"/>
    </source>
</evidence>
<feature type="compositionally biased region" description="Low complexity" evidence="1">
    <location>
        <begin position="2940"/>
        <end position="2953"/>
    </location>
</feature>
<feature type="region of interest" description="Disordered" evidence="1">
    <location>
        <begin position="2928"/>
        <end position="2955"/>
    </location>
</feature>
<reference evidence="3" key="1">
    <citation type="journal article" date="2023" name="G3 (Bethesda)">
        <title>A reference genome for the long-term kleptoplast-retaining sea slug Elysia crispata morphotype clarki.</title>
        <authorList>
            <person name="Eastman K.E."/>
            <person name="Pendleton A.L."/>
            <person name="Shaikh M.A."/>
            <person name="Suttiyut T."/>
            <person name="Ogas R."/>
            <person name="Tomko P."/>
            <person name="Gavelis G."/>
            <person name="Widhalm J.R."/>
            <person name="Wisecaver J.H."/>
        </authorList>
    </citation>
    <scope>NUCLEOTIDE SEQUENCE</scope>
    <source>
        <strain evidence="3">ECLA1</strain>
    </source>
</reference>
<feature type="region of interest" description="Disordered" evidence="1">
    <location>
        <begin position="3235"/>
        <end position="3256"/>
    </location>
</feature>
<gene>
    <name evidence="3" type="ORF">RRG08_030442</name>
</gene>
<feature type="region of interest" description="Disordered" evidence="1">
    <location>
        <begin position="1647"/>
        <end position="1775"/>
    </location>
</feature>
<comment type="caution">
    <text evidence="3">The sequence shown here is derived from an EMBL/GenBank/DDBJ whole genome shotgun (WGS) entry which is preliminary data.</text>
</comment>
<keyword evidence="4" id="KW-1185">Reference proteome</keyword>
<feature type="compositionally biased region" description="Basic and acidic residues" evidence="1">
    <location>
        <begin position="2929"/>
        <end position="2939"/>
    </location>
</feature>